<sequence>MDETLSSGYLLNWADQRVKKFEAQGILQKPTTTQKGIYGSPHESRNRAVGGEAAHVLASAGPPVRCGSAGARVERQCNRLRRLDQLIYVDLPSYNVSSETSDKIGTIQRRLAWPLRKDDTHKSRNGPNFFEILRAGPWPIADMPLEITSGSLMIRASPRRSLFRSQICPWRLL</sequence>
<dbReference type="EMBL" id="CM029044">
    <property type="protein sequence ID" value="KAG2604524.1"/>
    <property type="molecule type" value="Genomic_DNA"/>
</dbReference>
<comment type="caution">
    <text evidence="1">The sequence shown here is derived from an EMBL/GenBank/DDBJ whole genome shotgun (WGS) entry which is preliminary data.</text>
</comment>
<accession>A0A8T0T5P0</accession>
<proteinExistence type="predicted"/>
<keyword evidence="2" id="KW-1185">Reference proteome</keyword>
<reference evidence="1" key="1">
    <citation type="submission" date="2020-05" db="EMBL/GenBank/DDBJ databases">
        <title>WGS assembly of Panicum virgatum.</title>
        <authorList>
            <person name="Lovell J.T."/>
            <person name="Jenkins J."/>
            <person name="Shu S."/>
            <person name="Juenger T.E."/>
            <person name="Schmutz J."/>
        </authorList>
    </citation>
    <scope>NUCLEOTIDE SEQUENCE</scope>
    <source>
        <strain evidence="1">AP13</strain>
    </source>
</reference>
<evidence type="ECO:0000313" key="2">
    <source>
        <dbReference type="Proteomes" id="UP000823388"/>
    </source>
</evidence>
<organism evidence="1 2">
    <name type="scientific">Panicum virgatum</name>
    <name type="common">Blackwell switchgrass</name>
    <dbReference type="NCBI Taxonomy" id="38727"/>
    <lineage>
        <taxon>Eukaryota</taxon>
        <taxon>Viridiplantae</taxon>
        <taxon>Streptophyta</taxon>
        <taxon>Embryophyta</taxon>
        <taxon>Tracheophyta</taxon>
        <taxon>Spermatophyta</taxon>
        <taxon>Magnoliopsida</taxon>
        <taxon>Liliopsida</taxon>
        <taxon>Poales</taxon>
        <taxon>Poaceae</taxon>
        <taxon>PACMAD clade</taxon>
        <taxon>Panicoideae</taxon>
        <taxon>Panicodae</taxon>
        <taxon>Paniceae</taxon>
        <taxon>Panicinae</taxon>
        <taxon>Panicum</taxon>
        <taxon>Panicum sect. Hiantes</taxon>
    </lineage>
</organism>
<dbReference type="AlphaFoldDB" id="A0A8T0T5P0"/>
<gene>
    <name evidence="1" type="ORF">PVAP13_4NG069147</name>
</gene>
<dbReference type="Proteomes" id="UP000823388">
    <property type="component" value="Chromosome 4N"/>
</dbReference>
<evidence type="ECO:0000313" key="1">
    <source>
        <dbReference type="EMBL" id="KAG2604524.1"/>
    </source>
</evidence>
<protein>
    <submittedName>
        <fullName evidence="1">Uncharacterized protein</fullName>
    </submittedName>
</protein>
<name>A0A8T0T5P0_PANVG</name>